<evidence type="ECO:0000313" key="2">
    <source>
        <dbReference type="Proteomes" id="UP001223144"/>
    </source>
</evidence>
<comment type="caution">
    <text evidence="1">The sequence shown here is derived from an EMBL/GenBank/DDBJ whole genome shotgun (WGS) entry which is preliminary data.</text>
</comment>
<keyword evidence="2" id="KW-1185">Reference proteome</keyword>
<name>A0ABT6HGE9_9ACTN</name>
<gene>
    <name evidence="1" type="ORF">QCN29_03340</name>
</gene>
<proteinExistence type="predicted"/>
<dbReference type="Proteomes" id="UP001223144">
    <property type="component" value="Unassembled WGS sequence"/>
</dbReference>
<organism evidence="1 2">
    <name type="scientific">Streptomyces chengmaiensis</name>
    <dbReference type="NCBI Taxonomy" id="3040919"/>
    <lineage>
        <taxon>Bacteria</taxon>
        <taxon>Bacillati</taxon>
        <taxon>Actinomycetota</taxon>
        <taxon>Actinomycetes</taxon>
        <taxon>Kitasatosporales</taxon>
        <taxon>Streptomycetaceae</taxon>
        <taxon>Streptomyces</taxon>
    </lineage>
</organism>
<protein>
    <submittedName>
        <fullName evidence="1">Uncharacterized protein</fullName>
    </submittedName>
</protein>
<evidence type="ECO:0000313" key="1">
    <source>
        <dbReference type="EMBL" id="MDH2387838.1"/>
    </source>
</evidence>
<dbReference type="RefSeq" id="WP_279926133.1">
    <property type="nucleotide sequence ID" value="NZ_JARWBG010000002.1"/>
</dbReference>
<dbReference type="EMBL" id="JARWBG010000002">
    <property type="protein sequence ID" value="MDH2387838.1"/>
    <property type="molecule type" value="Genomic_DNA"/>
</dbReference>
<reference evidence="1 2" key="1">
    <citation type="submission" date="2023-04" db="EMBL/GenBank/DDBJ databases">
        <title>Streptomyces chengmaiensis sp. nov. isolated from the stem of mangrove plant in Hainan.</title>
        <authorList>
            <person name="Huang X."/>
            <person name="Zhou S."/>
            <person name="Chu X."/>
            <person name="Xie Y."/>
            <person name="Lin Y."/>
        </authorList>
    </citation>
    <scope>NUCLEOTIDE SEQUENCE [LARGE SCALE GENOMIC DNA]</scope>
    <source>
        <strain evidence="1 2">HNM0663</strain>
    </source>
</reference>
<sequence length="99" mass="10903">MVAPDLHDEATAAYEARKELGPDYERAVLESFVANATESIGQRVDARLTQQGICKVPQKQQRQQTDDSYLAVPGLLPALRRGRLDLADGRRGRGVGLTR</sequence>
<accession>A0ABT6HGE9</accession>